<keyword evidence="2" id="KW-1185">Reference proteome</keyword>
<evidence type="ECO:0000313" key="1">
    <source>
        <dbReference type="EMBL" id="CAG8677683.1"/>
    </source>
</evidence>
<dbReference type="AlphaFoldDB" id="A0A9N9EGP9"/>
<organism evidence="1 2">
    <name type="scientific">Cetraspora pellucida</name>
    <dbReference type="NCBI Taxonomy" id="1433469"/>
    <lineage>
        <taxon>Eukaryota</taxon>
        <taxon>Fungi</taxon>
        <taxon>Fungi incertae sedis</taxon>
        <taxon>Mucoromycota</taxon>
        <taxon>Glomeromycotina</taxon>
        <taxon>Glomeromycetes</taxon>
        <taxon>Diversisporales</taxon>
        <taxon>Gigasporaceae</taxon>
        <taxon>Cetraspora</taxon>
    </lineage>
</organism>
<accession>A0A9N9EGP9</accession>
<dbReference type="EMBL" id="CAJVQA010008821">
    <property type="protein sequence ID" value="CAG8677683.1"/>
    <property type="molecule type" value="Genomic_DNA"/>
</dbReference>
<protein>
    <submittedName>
        <fullName evidence="1">8345_t:CDS:1</fullName>
    </submittedName>
</protein>
<name>A0A9N9EGP9_9GLOM</name>
<reference evidence="1" key="1">
    <citation type="submission" date="2021-06" db="EMBL/GenBank/DDBJ databases">
        <authorList>
            <person name="Kallberg Y."/>
            <person name="Tangrot J."/>
            <person name="Rosling A."/>
        </authorList>
    </citation>
    <scope>NUCLEOTIDE SEQUENCE</scope>
    <source>
        <strain evidence="1">FL966</strain>
    </source>
</reference>
<dbReference type="Proteomes" id="UP000789759">
    <property type="component" value="Unassembled WGS sequence"/>
</dbReference>
<gene>
    <name evidence="1" type="ORF">CPELLU_LOCUS10610</name>
</gene>
<dbReference type="OrthoDB" id="2404215at2759"/>
<sequence>MSEEIEIYKKIVNYKDIKFVQVKVIKTVLQKNKKYNNLAKNYEDYLKKLQAEKNPNDYIKTVAIKMFFNKEVKNHEKSDEEVE</sequence>
<evidence type="ECO:0000313" key="2">
    <source>
        <dbReference type="Proteomes" id="UP000789759"/>
    </source>
</evidence>
<proteinExistence type="predicted"/>
<comment type="caution">
    <text evidence="1">The sequence shown here is derived from an EMBL/GenBank/DDBJ whole genome shotgun (WGS) entry which is preliminary data.</text>
</comment>